<dbReference type="GO" id="GO:0005886">
    <property type="term" value="C:plasma membrane"/>
    <property type="evidence" value="ECO:0007669"/>
    <property type="project" value="UniProtKB-SubCell"/>
</dbReference>
<dbReference type="InterPro" id="IPR055348">
    <property type="entry name" value="DctQ"/>
</dbReference>
<evidence type="ECO:0000256" key="3">
    <source>
        <dbReference type="ARBA" id="ARBA00022475"/>
    </source>
</evidence>
<dbReference type="GO" id="GO:0022857">
    <property type="term" value="F:transmembrane transporter activity"/>
    <property type="evidence" value="ECO:0007669"/>
    <property type="project" value="UniProtKB-UniRule"/>
</dbReference>
<organism evidence="11 12">
    <name type="scientific">Achromobacter pulmonis</name>
    <dbReference type="NCBI Taxonomy" id="1389932"/>
    <lineage>
        <taxon>Bacteria</taxon>
        <taxon>Pseudomonadati</taxon>
        <taxon>Pseudomonadota</taxon>
        <taxon>Betaproteobacteria</taxon>
        <taxon>Burkholderiales</taxon>
        <taxon>Alcaligenaceae</taxon>
        <taxon>Achromobacter</taxon>
    </lineage>
</organism>
<evidence type="ECO:0000256" key="2">
    <source>
        <dbReference type="ARBA" id="ARBA00022448"/>
    </source>
</evidence>
<feature type="transmembrane region" description="Helical" evidence="9">
    <location>
        <begin position="7"/>
        <end position="27"/>
    </location>
</feature>
<gene>
    <name evidence="11" type="ORF">C1I89_32365</name>
</gene>
<dbReference type="Pfam" id="PF04290">
    <property type="entry name" value="DctQ"/>
    <property type="match status" value="1"/>
</dbReference>
<feature type="transmembrane region" description="Helical" evidence="9">
    <location>
        <begin position="127"/>
        <end position="148"/>
    </location>
</feature>
<keyword evidence="7 9" id="KW-0472">Membrane</keyword>
<keyword evidence="12" id="KW-1185">Reference proteome</keyword>
<evidence type="ECO:0000256" key="1">
    <source>
        <dbReference type="ARBA" id="ARBA00004429"/>
    </source>
</evidence>
<dbReference type="Proteomes" id="UP000235994">
    <property type="component" value="Unassembled WGS sequence"/>
</dbReference>
<comment type="subunit">
    <text evidence="9">The complex comprises the extracytoplasmic solute receptor protein and the two transmembrane proteins.</text>
</comment>
<keyword evidence="3" id="KW-1003">Cell membrane</keyword>
<keyword evidence="2 9" id="KW-0813">Transport</keyword>
<evidence type="ECO:0000256" key="4">
    <source>
        <dbReference type="ARBA" id="ARBA00022519"/>
    </source>
</evidence>
<comment type="similarity">
    <text evidence="8 9">Belongs to the TRAP transporter small permease family.</text>
</comment>
<evidence type="ECO:0000256" key="6">
    <source>
        <dbReference type="ARBA" id="ARBA00022989"/>
    </source>
</evidence>
<comment type="function">
    <text evidence="9">Part of the tripartite ATP-independent periplasmic (TRAP) transport system.</text>
</comment>
<dbReference type="GO" id="GO:0015740">
    <property type="term" value="P:C4-dicarboxylate transport"/>
    <property type="evidence" value="ECO:0007669"/>
    <property type="project" value="TreeGrafter"/>
</dbReference>
<evidence type="ECO:0000313" key="11">
    <source>
        <dbReference type="EMBL" id="PND29917.1"/>
    </source>
</evidence>
<evidence type="ECO:0000256" key="7">
    <source>
        <dbReference type="ARBA" id="ARBA00023136"/>
    </source>
</evidence>
<proteinExistence type="inferred from homology"/>
<dbReference type="RefSeq" id="WP_102776271.1">
    <property type="nucleotide sequence ID" value="NZ_POQS01000015.1"/>
</dbReference>
<accession>A0A2N8K8Z3</accession>
<evidence type="ECO:0000313" key="12">
    <source>
        <dbReference type="Proteomes" id="UP000235994"/>
    </source>
</evidence>
<evidence type="ECO:0000256" key="8">
    <source>
        <dbReference type="ARBA" id="ARBA00038436"/>
    </source>
</evidence>
<protein>
    <recommendedName>
        <fullName evidence="9">TRAP transporter small permease protein</fullName>
    </recommendedName>
</protein>
<dbReference type="EMBL" id="POQS01000015">
    <property type="protein sequence ID" value="PND29917.1"/>
    <property type="molecule type" value="Genomic_DNA"/>
</dbReference>
<keyword evidence="6 9" id="KW-1133">Transmembrane helix</keyword>
<name>A0A2N8K8Z3_9BURK</name>
<dbReference type="PANTHER" id="PTHR35011:SF2">
    <property type="entry name" value="2,3-DIKETO-L-GULONATE TRAP TRANSPORTER SMALL PERMEASE PROTEIN YIAM"/>
    <property type="match status" value="1"/>
</dbReference>
<dbReference type="InterPro" id="IPR007387">
    <property type="entry name" value="TRAP_DctQ"/>
</dbReference>
<keyword evidence="4 9" id="KW-0997">Cell inner membrane</keyword>
<sequence>MSRIVHAYFTLLKAVIVICLVAMVVMVFSNVVMRFIFNSGIPVSEELSRWCFVWLTFLGAILVLHDRSHLGVDVVLQALPSAARRACLIVANLLMLYATWLILVGSIEQTSLNMGASAPASGLSQAWFFGVGVVFAASTGLILLYQLYQVCTAPAAELDKFISPHESGAE</sequence>
<comment type="caution">
    <text evidence="11">The sequence shown here is derived from an EMBL/GenBank/DDBJ whole genome shotgun (WGS) entry which is preliminary data.</text>
</comment>
<feature type="transmembrane region" description="Helical" evidence="9">
    <location>
        <begin position="47"/>
        <end position="65"/>
    </location>
</feature>
<keyword evidence="5 9" id="KW-0812">Transmembrane</keyword>
<reference evidence="11 12" key="1">
    <citation type="submission" date="2018-01" db="EMBL/GenBank/DDBJ databases">
        <title>The draft genome of an aniline degradation strain ANB-1.</title>
        <authorList>
            <person name="Zhang L."/>
            <person name="Jiang J."/>
        </authorList>
    </citation>
    <scope>NUCLEOTIDE SEQUENCE [LARGE SCALE GENOMIC DNA]</scope>
    <source>
        <strain evidence="11 12">ANB-1</strain>
    </source>
</reference>
<feature type="domain" description="Tripartite ATP-independent periplasmic transporters DctQ component" evidence="10">
    <location>
        <begin position="23"/>
        <end position="150"/>
    </location>
</feature>
<evidence type="ECO:0000256" key="5">
    <source>
        <dbReference type="ARBA" id="ARBA00022692"/>
    </source>
</evidence>
<dbReference type="PANTHER" id="PTHR35011">
    <property type="entry name" value="2,3-DIKETO-L-GULONATE TRAP TRANSPORTER SMALL PERMEASE PROTEIN YIAM"/>
    <property type="match status" value="1"/>
</dbReference>
<evidence type="ECO:0000256" key="9">
    <source>
        <dbReference type="RuleBase" id="RU369079"/>
    </source>
</evidence>
<dbReference type="AlphaFoldDB" id="A0A2N8K8Z3"/>
<comment type="subcellular location">
    <subcellularLocation>
        <location evidence="1 9">Cell inner membrane</location>
        <topology evidence="1 9">Multi-pass membrane protein</topology>
    </subcellularLocation>
</comment>
<feature type="transmembrane region" description="Helical" evidence="9">
    <location>
        <begin position="86"/>
        <end position="107"/>
    </location>
</feature>
<evidence type="ECO:0000259" key="10">
    <source>
        <dbReference type="Pfam" id="PF04290"/>
    </source>
</evidence>